<accession>A0AA88D3M0</accession>
<sequence length="85" mass="9687">MSEVELHQYPSHFPSTTRSFLILAQTPMALFINSPVVEHSEESHLGGSDQEEEKKSCGLCERKRKERDRDQGDQPSILELLVADF</sequence>
<name>A0AA88D3M0_FICCA</name>
<keyword evidence="2" id="KW-1185">Reference proteome</keyword>
<dbReference type="Proteomes" id="UP001187192">
    <property type="component" value="Unassembled WGS sequence"/>
</dbReference>
<organism evidence="1 2">
    <name type="scientific">Ficus carica</name>
    <name type="common">Common fig</name>
    <dbReference type="NCBI Taxonomy" id="3494"/>
    <lineage>
        <taxon>Eukaryota</taxon>
        <taxon>Viridiplantae</taxon>
        <taxon>Streptophyta</taxon>
        <taxon>Embryophyta</taxon>
        <taxon>Tracheophyta</taxon>
        <taxon>Spermatophyta</taxon>
        <taxon>Magnoliopsida</taxon>
        <taxon>eudicotyledons</taxon>
        <taxon>Gunneridae</taxon>
        <taxon>Pentapetalae</taxon>
        <taxon>rosids</taxon>
        <taxon>fabids</taxon>
        <taxon>Rosales</taxon>
        <taxon>Moraceae</taxon>
        <taxon>Ficeae</taxon>
        <taxon>Ficus</taxon>
    </lineage>
</organism>
<dbReference type="EMBL" id="BTGU01000019">
    <property type="protein sequence ID" value="GMN44798.1"/>
    <property type="molecule type" value="Genomic_DNA"/>
</dbReference>
<dbReference type="AlphaFoldDB" id="A0AA88D3M0"/>
<gene>
    <name evidence="1" type="ORF">TIFTF001_013994</name>
</gene>
<evidence type="ECO:0000313" key="1">
    <source>
        <dbReference type="EMBL" id="GMN44798.1"/>
    </source>
</evidence>
<dbReference type="Gramene" id="FCD_00020302-RA">
    <property type="protein sequence ID" value="FCD_00020302-RA:cds"/>
    <property type="gene ID" value="FCD_00020302"/>
</dbReference>
<reference evidence="1" key="1">
    <citation type="submission" date="2023-07" db="EMBL/GenBank/DDBJ databases">
        <title>draft genome sequence of fig (Ficus carica).</title>
        <authorList>
            <person name="Takahashi T."/>
            <person name="Nishimura K."/>
        </authorList>
    </citation>
    <scope>NUCLEOTIDE SEQUENCE</scope>
</reference>
<comment type="caution">
    <text evidence="1">The sequence shown here is derived from an EMBL/GenBank/DDBJ whole genome shotgun (WGS) entry which is preliminary data.</text>
</comment>
<protein>
    <submittedName>
        <fullName evidence="1">Uncharacterized protein</fullName>
    </submittedName>
</protein>
<evidence type="ECO:0000313" key="2">
    <source>
        <dbReference type="Proteomes" id="UP001187192"/>
    </source>
</evidence>
<proteinExistence type="predicted"/>